<sequence length="588" mass="59156">MMRLFSSLRHDRSAAVAPMVAALGTVLIGAAGFALDAGLYYVGERNLRAATDAAAMAAAMNPAQAVARARDSLIRNGYDPAILRSVETGRYCADAGLGAAQRFDASMALCPGNGRVNAVRIRTGKPARQYLMRVLGPANPLPDLAASATATRIDEAGVGITSGILTVSNGLVNSVNDLLGALLGIKLRLSTADVEALMTSNIDAGLFFDALAQRVGESGTYGDLTSRTVGLRDLLYAAASAADNASSAATLTLIAGQVGNGYAVPLNGLFGLGVWRKMPVGGADEKPALRAGINAYQLFAFAVQAGNGTIDLSDAVSVVAGGSTVKIAAMASGPMDRPRFSFGPAGETSVGTSALRLQLLIGLGNIAVLGNAVSVDSLPVLIDIAAAQAQVTAIDCPDTAEQARDTRVTVHADTGLVNAYIGTAPANAMTRPMPPITAASIGQARIVNLLSLITVDARAVAQPVMGKSGNLVFGPGGQGSVGRPGAPGSAASIGNGSQAGPLLTSLSSIAAGNGLQVKILGLCLPLVCDATEAAVRTQLLNGITAPLAGLVGGTADPLLDNLLAALGIQLGHATLWATGARCGVPVLV</sequence>
<dbReference type="RefSeq" id="WP_046763713.1">
    <property type="nucleotide sequence ID" value="NZ_LBIC01000005.1"/>
</dbReference>
<proteinExistence type="predicted"/>
<dbReference type="EMBL" id="LBIC01000005">
    <property type="protein sequence ID" value="KKW91702.1"/>
    <property type="molecule type" value="Genomic_DNA"/>
</dbReference>
<dbReference type="InterPro" id="IPR018705">
    <property type="entry name" value="DUF2134_membrane"/>
</dbReference>
<feature type="domain" description="DUF2134" evidence="1">
    <location>
        <begin position="54"/>
        <end position="150"/>
    </location>
</feature>
<evidence type="ECO:0000313" key="2">
    <source>
        <dbReference type="EMBL" id="KKW91702.1"/>
    </source>
</evidence>
<gene>
    <name evidence="2" type="ORF">YP76_11190</name>
</gene>
<comment type="caution">
    <text evidence="2">The sequence shown here is derived from an EMBL/GenBank/DDBJ whole genome shotgun (WGS) entry which is preliminary data.</text>
</comment>
<dbReference type="PATRIC" id="fig|56193.3.peg.2329"/>
<organism evidence="2 3">
    <name type="scientific">Sphingobium chungbukense</name>
    <dbReference type="NCBI Taxonomy" id="56193"/>
    <lineage>
        <taxon>Bacteria</taxon>
        <taxon>Pseudomonadati</taxon>
        <taxon>Pseudomonadota</taxon>
        <taxon>Alphaproteobacteria</taxon>
        <taxon>Sphingomonadales</taxon>
        <taxon>Sphingomonadaceae</taxon>
        <taxon>Sphingobium</taxon>
    </lineage>
</organism>
<dbReference type="STRING" id="56193.YP76_11190"/>
<reference evidence="2 3" key="1">
    <citation type="submission" date="2015-04" db="EMBL/GenBank/DDBJ databases">
        <title>Genome sequence of aromatic hydrocarbons-degrading Sphingobium chungbukense DJ77.</title>
        <authorList>
            <person name="Kim Y.-C."/>
            <person name="Chae J.-C."/>
        </authorList>
    </citation>
    <scope>NUCLEOTIDE SEQUENCE [LARGE SCALE GENOMIC DNA]</scope>
    <source>
        <strain evidence="2 3">DJ77</strain>
    </source>
</reference>
<protein>
    <submittedName>
        <fullName evidence="2">Membrane protein</fullName>
    </submittedName>
</protein>
<dbReference type="Pfam" id="PF09977">
    <property type="entry name" value="Tad_C"/>
    <property type="match status" value="1"/>
</dbReference>
<keyword evidence="3" id="KW-1185">Reference proteome</keyword>
<evidence type="ECO:0000313" key="3">
    <source>
        <dbReference type="Proteomes" id="UP000033874"/>
    </source>
</evidence>
<accession>A0A0M3ANI8</accession>
<name>A0A0M3ANI8_9SPHN</name>
<evidence type="ECO:0000259" key="1">
    <source>
        <dbReference type="Pfam" id="PF09977"/>
    </source>
</evidence>
<dbReference type="Proteomes" id="UP000033874">
    <property type="component" value="Unassembled WGS sequence"/>
</dbReference>
<dbReference type="AlphaFoldDB" id="A0A0M3ANI8"/>